<evidence type="ECO:0000256" key="1">
    <source>
        <dbReference type="SAM" id="MobiDB-lite"/>
    </source>
</evidence>
<reference evidence="2" key="1">
    <citation type="journal article" date="2022" name="Plant J.">
        <title>Strategies of tolerance reflected in two North American maple genomes.</title>
        <authorList>
            <person name="McEvoy S.L."/>
            <person name="Sezen U.U."/>
            <person name="Trouern-Trend A."/>
            <person name="McMahon S.M."/>
            <person name="Schaberg P.G."/>
            <person name="Yang J."/>
            <person name="Wegrzyn J.L."/>
            <person name="Swenson N.G."/>
        </authorList>
    </citation>
    <scope>NUCLEOTIDE SEQUENCE</scope>
    <source>
        <strain evidence="2">91603</strain>
    </source>
</reference>
<evidence type="ECO:0000313" key="2">
    <source>
        <dbReference type="EMBL" id="KAI9194404.1"/>
    </source>
</evidence>
<dbReference type="AlphaFoldDB" id="A0AAD5JHY9"/>
<protein>
    <submittedName>
        <fullName evidence="2">Uncharacterized protein</fullName>
    </submittedName>
</protein>
<sequence length="156" mass="17953">MNKKLDTRDRRRSQRDTRVEEEVIDTRVKEEATETRVEEEANEIEEEVNECLLFLGFSQTEREEFVKIQRELKIEDTAVGKSTSNKERASQDSVADDKDKDIFSSVHIFDDGEKVEKVLAEKVVRKTSLEAGVEAGLDRVEGSQSCLRMLMLTRLV</sequence>
<accession>A0AAD5JHY9</accession>
<name>A0AAD5JHY9_ACENE</name>
<gene>
    <name evidence="2" type="ORF">LWI28_005653</name>
</gene>
<feature type="region of interest" description="Disordered" evidence="1">
    <location>
        <begin position="77"/>
        <end position="96"/>
    </location>
</feature>
<dbReference type="EMBL" id="JAJSOW010000003">
    <property type="protein sequence ID" value="KAI9194404.1"/>
    <property type="molecule type" value="Genomic_DNA"/>
</dbReference>
<reference evidence="2" key="2">
    <citation type="submission" date="2023-02" db="EMBL/GenBank/DDBJ databases">
        <authorList>
            <person name="Swenson N.G."/>
            <person name="Wegrzyn J.L."/>
            <person name="Mcevoy S.L."/>
        </authorList>
    </citation>
    <scope>NUCLEOTIDE SEQUENCE</scope>
    <source>
        <strain evidence="2">91603</strain>
        <tissue evidence="2">Leaf</tissue>
    </source>
</reference>
<keyword evidence="3" id="KW-1185">Reference proteome</keyword>
<proteinExistence type="predicted"/>
<feature type="region of interest" description="Disordered" evidence="1">
    <location>
        <begin position="1"/>
        <end position="23"/>
    </location>
</feature>
<dbReference type="Proteomes" id="UP001064489">
    <property type="component" value="Chromosome 1"/>
</dbReference>
<comment type="caution">
    <text evidence="2">The sequence shown here is derived from an EMBL/GenBank/DDBJ whole genome shotgun (WGS) entry which is preliminary data.</text>
</comment>
<organism evidence="2 3">
    <name type="scientific">Acer negundo</name>
    <name type="common">Box elder</name>
    <dbReference type="NCBI Taxonomy" id="4023"/>
    <lineage>
        <taxon>Eukaryota</taxon>
        <taxon>Viridiplantae</taxon>
        <taxon>Streptophyta</taxon>
        <taxon>Embryophyta</taxon>
        <taxon>Tracheophyta</taxon>
        <taxon>Spermatophyta</taxon>
        <taxon>Magnoliopsida</taxon>
        <taxon>eudicotyledons</taxon>
        <taxon>Gunneridae</taxon>
        <taxon>Pentapetalae</taxon>
        <taxon>rosids</taxon>
        <taxon>malvids</taxon>
        <taxon>Sapindales</taxon>
        <taxon>Sapindaceae</taxon>
        <taxon>Hippocastanoideae</taxon>
        <taxon>Acereae</taxon>
        <taxon>Acer</taxon>
    </lineage>
</organism>
<evidence type="ECO:0000313" key="3">
    <source>
        <dbReference type="Proteomes" id="UP001064489"/>
    </source>
</evidence>